<reference evidence="3 4" key="1">
    <citation type="submission" date="2017-07" db="EMBL/GenBank/DDBJ databases">
        <title>Isolation and whole genome analysis of endospore-forming bacteria from heroin.</title>
        <authorList>
            <person name="Kalinowski J."/>
            <person name="Ahrens B."/>
            <person name="Al-Dilaimi A."/>
            <person name="Winkler A."/>
            <person name="Wibberg D."/>
            <person name="Schleenbecker U."/>
            <person name="Ruckert C."/>
            <person name="Wolfel R."/>
            <person name="Grass G."/>
        </authorList>
    </citation>
    <scope>NUCLEOTIDE SEQUENCE [LARGE SCALE GENOMIC DNA]</scope>
    <source>
        <strain evidence="3 4">7523-2</strain>
    </source>
</reference>
<name>A0A268S5L7_SHOCL</name>
<accession>A0A268S5L7</accession>
<evidence type="ECO:0000259" key="2">
    <source>
        <dbReference type="Pfam" id="PF13649"/>
    </source>
</evidence>
<comment type="caution">
    <text evidence="3">The sequence shown here is derived from an EMBL/GenBank/DDBJ whole genome shotgun (WGS) entry which is preliminary data.</text>
</comment>
<dbReference type="RefSeq" id="WP_094424165.1">
    <property type="nucleotide sequence ID" value="NZ_CP019985.1"/>
</dbReference>
<dbReference type="InterPro" id="IPR029063">
    <property type="entry name" value="SAM-dependent_MTases_sf"/>
</dbReference>
<dbReference type="PANTHER" id="PTHR43861">
    <property type="entry name" value="TRANS-ACONITATE 2-METHYLTRANSFERASE-RELATED"/>
    <property type="match status" value="1"/>
</dbReference>
<dbReference type="EMBL" id="NPBS01000008">
    <property type="protein sequence ID" value="PAF27809.1"/>
    <property type="molecule type" value="Genomic_DNA"/>
</dbReference>
<keyword evidence="1" id="KW-0808">Transferase</keyword>
<dbReference type="Pfam" id="PF13649">
    <property type="entry name" value="Methyltransf_25"/>
    <property type="match status" value="1"/>
</dbReference>
<dbReference type="Proteomes" id="UP000216133">
    <property type="component" value="Unassembled WGS sequence"/>
</dbReference>
<sequence>MKELFDYLKIPSEPFETDGNNVWSEPRMARFVLASHLDGNLDGASRDSDFIDESVEFIEDVAPLSVYRKVIDLGCGPGLYAQRLAKKGYDVTGIDISENSIRYAKEQAQKAGLNIDYRCGNLFDFNEENKYDLGLLIYQIYCMFSPDQRRILLENVHRSLKRGGILIMDVLSEQRFNQFQEEQHWSFSRKENLVSDDKFLLMSSTCKYRDNVTLQKSTFLFAEDEPINLYYWNQHFSIETLQKETEAVGFATKSIYADVNGERYTDESETIAVVLEKN</sequence>
<proteinExistence type="predicted"/>
<dbReference type="GeneID" id="86924391"/>
<evidence type="ECO:0000256" key="1">
    <source>
        <dbReference type="ARBA" id="ARBA00022679"/>
    </source>
</evidence>
<organism evidence="3 4">
    <name type="scientific">Shouchella clausii</name>
    <name type="common">Alkalihalobacillus clausii</name>
    <dbReference type="NCBI Taxonomy" id="79880"/>
    <lineage>
        <taxon>Bacteria</taxon>
        <taxon>Bacillati</taxon>
        <taxon>Bacillota</taxon>
        <taxon>Bacilli</taxon>
        <taxon>Bacillales</taxon>
        <taxon>Bacillaceae</taxon>
        <taxon>Shouchella</taxon>
    </lineage>
</organism>
<feature type="domain" description="Methyltransferase" evidence="2">
    <location>
        <begin position="70"/>
        <end position="164"/>
    </location>
</feature>
<dbReference type="InterPro" id="IPR041698">
    <property type="entry name" value="Methyltransf_25"/>
</dbReference>
<dbReference type="Gene3D" id="3.40.50.150">
    <property type="entry name" value="Vaccinia Virus protein VP39"/>
    <property type="match status" value="1"/>
</dbReference>
<dbReference type="AlphaFoldDB" id="A0A268S5L7"/>
<protein>
    <recommendedName>
        <fullName evidence="2">Methyltransferase domain-containing protein</fullName>
    </recommendedName>
</protein>
<dbReference type="CDD" id="cd02440">
    <property type="entry name" value="AdoMet_MTases"/>
    <property type="match status" value="1"/>
</dbReference>
<gene>
    <name evidence="3" type="ORF">CHH61_01655</name>
</gene>
<evidence type="ECO:0000313" key="3">
    <source>
        <dbReference type="EMBL" id="PAF27809.1"/>
    </source>
</evidence>
<dbReference type="SUPFAM" id="SSF53335">
    <property type="entry name" value="S-adenosyl-L-methionine-dependent methyltransferases"/>
    <property type="match status" value="1"/>
</dbReference>
<dbReference type="GO" id="GO:0016740">
    <property type="term" value="F:transferase activity"/>
    <property type="evidence" value="ECO:0007669"/>
    <property type="project" value="UniProtKB-KW"/>
</dbReference>
<evidence type="ECO:0000313" key="4">
    <source>
        <dbReference type="Proteomes" id="UP000216133"/>
    </source>
</evidence>